<reference evidence="1" key="1">
    <citation type="submission" date="2014-09" db="EMBL/GenBank/DDBJ databases">
        <authorList>
            <person name="Magalhaes I.L.F."/>
            <person name="Oliveira U."/>
            <person name="Santos F.R."/>
            <person name="Vidigal T.H.D.A."/>
            <person name="Brescovit A.D."/>
            <person name="Santos A.J."/>
        </authorList>
    </citation>
    <scope>NUCLEOTIDE SEQUENCE</scope>
    <source>
        <tissue evidence="1">Shoot tissue taken approximately 20 cm above the soil surface</tissue>
    </source>
</reference>
<evidence type="ECO:0000313" key="1">
    <source>
        <dbReference type="EMBL" id="JAE08390.1"/>
    </source>
</evidence>
<dbReference type="EMBL" id="GBRH01189506">
    <property type="protein sequence ID" value="JAE08390.1"/>
    <property type="molecule type" value="Transcribed_RNA"/>
</dbReference>
<sequence length="66" mass="7742">MEVLPPSLFIRDSRIKNKNNEQIYPSQQLSTVLYSNKYSTTQCNTVQHSSHNLLYLEINYNSHNLL</sequence>
<dbReference type="AlphaFoldDB" id="A0A0A9F5R9"/>
<reference evidence="1" key="2">
    <citation type="journal article" date="2015" name="Data Brief">
        <title>Shoot transcriptome of the giant reed, Arundo donax.</title>
        <authorList>
            <person name="Barrero R.A."/>
            <person name="Guerrero F.D."/>
            <person name="Moolhuijzen P."/>
            <person name="Goolsby J.A."/>
            <person name="Tidwell J."/>
            <person name="Bellgard S.E."/>
            <person name="Bellgard M.I."/>
        </authorList>
    </citation>
    <scope>NUCLEOTIDE SEQUENCE</scope>
    <source>
        <tissue evidence="1">Shoot tissue taken approximately 20 cm above the soil surface</tissue>
    </source>
</reference>
<accession>A0A0A9F5R9</accession>
<organism evidence="1">
    <name type="scientific">Arundo donax</name>
    <name type="common">Giant reed</name>
    <name type="synonym">Donax arundinaceus</name>
    <dbReference type="NCBI Taxonomy" id="35708"/>
    <lineage>
        <taxon>Eukaryota</taxon>
        <taxon>Viridiplantae</taxon>
        <taxon>Streptophyta</taxon>
        <taxon>Embryophyta</taxon>
        <taxon>Tracheophyta</taxon>
        <taxon>Spermatophyta</taxon>
        <taxon>Magnoliopsida</taxon>
        <taxon>Liliopsida</taxon>
        <taxon>Poales</taxon>
        <taxon>Poaceae</taxon>
        <taxon>PACMAD clade</taxon>
        <taxon>Arundinoideae</taxon>
        <taxon>Arundineae</taxon>
        <taxon>Arundo</taxon>
    </lineage>
</organism>
<protein>
    <submittedName>
        <fullName evidence="1">Uncharacterized protein</fullName>
    </submittedName>
</protein>
<proteinExistence type="predicted"/>
<name>A0A0A9F5R9_ARUDO</name>